<evidence type="ECO:0000313" key="5">
    <source>
        <dbReference type="Proteomes" id="UP000009183"/>
    </source>
</evidence>
<evidence type="ECO:0000256" key="1">
    <source>
        <dbReference type="ARBA" id="ARBA00022980"/>
    </source>
</evidence>
<dbReference type="Proteomes" id="UP000009183">
    <property type="component" value="Unassembled WGS sequence, unordered"/>
</dbReference>
<dbReference type="InParanoid" id="F6HWL6"/>
<dbReference type="HOGENOM" id="CLU_1362540_0_0_1"/>
<dbReference type="InterPro" id="IPR021131">
    <property type="entry name" value="Ribosomal_uL15/eL18"/>
</dbReference>
<protein>
    <recommendedName>
        <fullName evidence="3">Large ribosomal subunit protein uL15/eL18 domain-containing protein</fullName>
    </recommendedName>
</protein>
<sequence>MSTLRYVYCGFFVRLDYHIEKAGGECLTFDQLALKISLGQNADLLRGPNNAHETIEHLSKALGVPYSHPCSRIPSQPSYSSHTTYMQLKVSLTPHPFSRTPSRPSHNSHTAHIQLKVSLTPYHAAAPNHMLTHTSPPCSCIPPSTHPWPSHTIIQPHARPHGPPCNHTSSQLTHIVHTTHHATVPASHALTKPTQLTKLPL</sequence>
<dbReference type="Gene3D" id="3.100.10.10">
    <property type="match status" value="1"/>
</dbReference>
<dbReference type="PaxDb" id="29760-VIT_00s0283g00090.t01"/>
<gene>
    <name evidence="4" type="ORF">VIT_00s0283g00090</name>
</gene>
<dbReference type="Pfam" id="PF17135">
    <property type="entry name" value="Ribosomal_L18"/>
    <property type="match status" value="1"/>
</dbReference>
<dbReference type="STRING" id="29760.F6HWL6"/>
<evidence type="ECO:0000256" key="2">
    <source>
        <dbReference type="ARBA" id="ARBA00023274"/>
    </source>
</evidence>
<dbReference type="GO" id="GO:0005840">
    <property type="term" value="C:ribosome"/>
    <property type="evidence" value="ECO:0007669"/>
    <property type="project" value="UniProtKB-KW"/>
</dbReference>
<name>F6HWL6_VITVI</name>
<dbReference type="InterPro" id="IPR000039">
    <property type="entry name" value="Ribosomal_eL18"/>
</dbReference>
<accession>F6HWL6</accession>
<dbReference type="GO" id="GO:1990904">
    <property type="term" value="C:ribonucleoprotein complex"/>
    <property type="evidence" value="ECO:0007669"/>
    <property type="project" value="UniProtKB-KW"/>
</dbReference>
<evidence type="ECO:0000259" key="3">
    <source>
        <dbReference type="Pfam" id="PF17135"/>
    </source>
</evidence>
<organism evidence="4 5">
    <name type="scientific">Vitis vinifera</name>
    <name type="common">Grape</name>
    <dbReference type="NCBI Taxonomy" id="29760"/>
    <lineage>
        <taxon>Eukaryota</taxon>
        <taxon>Viridiplantae</taxon>
        <taxon>Streptophyta</taxon>
        <taxon>Embryophyta</taxon>
        <taxon>Tracheophyta</taxon>
        <taxon>Spermatophyta</taxon>
        <taxon>Magnoliopsida</taxon>
        <taxon>eudicotyledons</taxon>
        <taxon>Gunneridae</taxon>
        <taxon>Pentapetalae</taxon>
        <taxon>rosids</taxon>
        <taxon>Vitales</taxon>
        <taxon>Vitaceae</taxon>
        <taxon>Viteae</taxon>
        <taxon>Vitis</taxon>
    </lineage>
</organism>
<evidence type="ECO:0000313" key="4">
    <source>
        <dbReference type="EMBL" id="CCB59080.1"/>
    </source>
</evidence>
<keyword evidence="2" id="KW-0687">Ribonucleoprotein</keyword>
<keyword evidence="1" id="KW-0689">Ribosomal protein</keyword>
<dbReference type="AlphaFoldDB" id="F6HWL6"/>
<dbReference type="GO" id="GO:0006412">
    <property type="term" value="P:translation"/>
    <property type="evidence" value="ECO:0007669"/>
    <property type="project" value="InterPro"/>
</dbReference>
<reference evidence="5" key="1">
    <citation type="journal article" date="2007" name="Nature">
        <title>The grapevine genome sequence suggests ancestral hexaploidization in major angiosperm phyla.</title>
        <authorList>
            <consortium name="The French-Italian Public Consortium for Grapevine Genome Characterization."/>
            <person name="Jaillon O."/>
            <person name="Aury J.-M."/>
            <person name="Noel B."/>
            <person name="Policriti A."/>
            <person name="Clepet C."/>
            <person name="Casagrande A."/>
            <person name="Choisne N."/>
            <person name="Aubourg S."/>
            <person name="Vitulo N."/>
            <person name="Jubin C."/>
            <person name="Vezzi A."/>
            <person name="Legeai F."/>
            <person name="Hugueney P."/>
            <person name="Dasilva C."/>
            <person name="Horner D."/>
            <person name="Mica E."/>
            <person name="Jublot D."/>
            <person name="Poulain J."/>
            <person name="Bruyere C."/>
            <person name="Billault A."/>
            <person name="Segurens B."/>
            <person name="Gouyvenoux M."/>
            <person name="Ugarte E."/>
            <person name="Cattonaro F."/>
            <person name="Anthouard V."/>
            <person name="Vico V."/>
            <person name="Del Fabbro C."/>
            <person name="Alaux M."/>
            <person name="Di Gaspero G."/>
            <person name="Dumas V."/>
            <person name="Felice N."/>
            <person name="Paillard S."/>
            <person name="Juman I."/>
            <person name="Moroldo M."/>
            <person name="Scalabrin S."/>
            <person name="Canaguier A."/>
            <person name="Le Clainche I."/>
            <person name="Malacrida G."/>
            <person name="Durand E."/>
            <person name="Pesole G."/>
            <person name="Laucou V."/>
            <person name="Chatelet P."/>
            <person name="Merdinoglu D."/>
            <person name="Delledonne M."/>
            <person name="Pezzotti M."/>
            <person name="Lecharny A."/>
            <person name="Scarpelli C."/>
            <person name="Artiguenave F."/>
            <person name="Pe M.E."/>
            <person name="Valle G."/>
            <person name="Morgante M."/>
            <person name="Caboche M."/>
            <person name="Adam-Blondon A.-F."/>
            <person name="Weissenbach J."/>
            <person name="Quetier F."/>
            <person name="Wincker P."/>
        </authorList>
    </citation>
    <scope>NUCLEOTIDE SEQUENCE [LARGE SCALE GENOMIC DNA]</scope>
    <source>
        <strain evidence="5">cv. Pinot noir / PN40024</strain>
    </source>
</reference>
<dbReference type="eggNOG" id="KOG1714">
    <property type="taxonomic scope" value="Eukaryota"/>
</dbReference>
<feature type="domain" description="Large ribosomal subunit protein uL15/eL18" evidence="3">
    <location>
        <begin position="18"/>
        <end position="75"/>
    </location>
</feature>
<keyword evidence="5" id="KW-1185">Reference proteome</keyword>
<dbReference type="PANTHER" id="PTHR10934:SF2">
    <property type="entry name" value="LARGE RIBOSOMAL SUBUNIT PROTEIN EL18"/>
    <property type="match status" value="1"/>
</dbReference>
<proteinExistence type="predicted"/>
<dbReference type="EMBL" id="FN596273">
    <property type="protein sequence ID" value="CCB59080.1"/>
    <property type="molecule type" value="Genomic_DNA"/>
</dbReference>
<dbReference type="GO" id="GO:0003735">
    <property type="term" value="F:structural constituent of ribosome"/>
    <property type="evidence" value="ECO:0007669"/>
    <property type="project" value="InterPro"/>
</dbReference>
<dbReference type="PANTHER" id="PTHR10934">
    <property type="entry name" value="60S RIBOSOMAL PROTEIN L18"/>
    <property type="match status" value="1"/>
</dbReference>